<dbReference type="InterPro" id="IPR036909">
    <property type="entry name" value="Cyt_c-like_dom_sf"/>
</dbReference>
<dbReference type="Pfam" id="PF00034">
    <property type="entry name" value="Cytochrom_C"/>
    <property type="match status" value="1"/>
</dbReference>
<dbReference type="Gene3D" id="1.10.760.10">
    <property type="entry name" value="Cytochrome c-like domain"/>
    <property type="match status" value="1"/>
</dbReference>
<dbReference type="GO" id="GO:0046872">
    <property type="term" value="F:metal ion binding"/>
    <property type="evidence" value="ECO:0007669"/>
    <property type="project" value="UniProtKB-KW"/>
</dbReference>
<dbReference type="GO" id="GO:0009055">
    <property type="term" value="F:electron transfer activity"/>
    <property type="evidence" value="ECO:0007669"/>
    <property type="project" value="InterPro"/>
</dbReference>
<evidence type="ECO:0000259" key="6">
    <source>
        <dbReference type="PROSITE" id="PS51007"/>
    </source>
</evidence>
<evidence type="ECO:0000256" key="3">
    <source>
        <dbReference type="ARBA" id="ARBA00023004"/>
    </source>
</evidence>
<keyword evidence="2 4" id="KW-0479">Metal-binding</keyword>
<protein>
    <submittedName>
        <fullName evidence="7">Putative cytochrome c</fullName>
    </submittedName>
</protein>
<keyword evidence="5" id="KW-0732">Signal</keyword>
<dbReference type="SUPFAM" id="SSF46626">
    <property type="entry name" value="Cytochrome c"/>
    <property type="match status" value="1"/>
</dbReference>
<keyword evidence="1 4" id="KW-0349">Heme</keyword>
<evidence type="ECO:0000256" key="4">
    <source>
        <dbReference type="PROSITE-ProRule" id="PRU00433"/>
    </source>
</evidence>
<keyword evidence="3 4" id="KW-0408">Iron</keyword>
<dbReference type="OrthoDB" id="9811281at2"/>
<accession>A0A656HJD2</accession>
<gene>
    <name evidence="7" type="ORF">Thini_3811</name>
</gene>
<sequence precursor="true">MSIQKKIVTAMAFATTTLVAMPASSAEPDDITHGKYLILTAGCNDCHTAGYAASGATIPEPEWLKGDSLGFRGPWGTTYAVNLREYMAGLSQEEWVNKARTLKARPPMPWWALNAMTEKDLKAIYTYVRALDTSDNKVPEFVPPDQEPPMPYVQWPMPQ</sequence>
<dbReference type="Proteomes" id="UP000005317">
    <property type="component" value="Unassembled WGS sequence"/>
</dbReference>
<dbReference type="AlphaFoldDB" id="A0A656HJD2"/>
<dbReference type="GO" id="GO:0020037">
    <property type="term" value="F:heme binding"/>
    <property type="evidence" value="ECO:0007669"/>
    <property type="project" value="InterPro"/>
</dbReference>
<evidence type="ECO:0000256" key="5">
    <source>
        <dbReference type="SAM" id="SignalP"/>
    </source>
</evidence>
<evidence type="ECO:0000313" key="7">
    <source>
        <dbReference type="EMBL" id="EIJ36312.1"/>
    </source>
</evidence>
<dbReference type="RefSeq" id="WP_002710189.1">
    <property type="nucleotide sequence ID" value="NZ_JH651384.1"/>
</dbReference>
<organism evidence="7 8">
    <name type="scientific">Thiothrix nivea (strain ATCC 35100 / DSM 5205 / JP2)</name>
    <dbReference type="NCBI Taxonomy" id="870187"/>
    <lineage>
        <taxon>Bacteria</taxon>
        <taxon>Pseudomonadati</taxon>
        <taxon>Pseudomonadota</taxon>
        <taxon>Gammaproteobacteria</taxon>
        <taxon>Thiotrichales</taxon>
        <taxon>Thiotrichaceae</taxon>
        <taxon>Thiothrix</taxon>
    </lineage>
</organism>
<name>A0A656HJD2_THINJ</name>
<reference evidence="8" key="1">
    <citation type="journal article" date="2011" name="Stand. Genomic Sci.">
        <title>Genome sequence of the filamentous, gliding Thiothrix nivea neotype strain (JP2(T)).</title>
        <authorList>
            <person name="Lapidus A."/>
            <person name="Nolan M."/>
            <person name="Lucas S."/>
            <person name="Glavina Del Rio T."/>
            <person name="Tice H."/>
            <person name="Cheng J.F."/>
            <person name="Tapia R."/>
            <person name="Han C."/>
            <person name="Goodwin L."/>
            <person name="Pitluck S."/>
            <person name="Liolios K."/>
            <person name="Pagani I."/>
            <person name="Ivanova N."/>
            <person name="Huntemann M."/>
            <person name="Mavromatis K."/>
            <person name="Mikhailova N."/>
            <person name="Pati A."/>
            <person name="Chen A."/>
            <person name="Palaniappan K."/>
            <person name="Land M."/>
            <person name="Brambilla E.M."/>
            <person name="Rohde M."/>
            <person name="Abt B."/>
            <person name="Verbarg S."/>
            <person name="Goker M."/>
            <person name="Bristow J."/>
            <person name="Eisen J.A."/>
            <person name="Markowitz V."/>
            <person name="Hugenholtz P."/>
            <person name="Kyrpides N.C."/>
            <person name="Klenk H.P."/>
            <person name="Woyke T."/>
        </authorList>
    </citation>
    <scope>NUCLEOTIDE SEQUENCE [LARGE SCALE GENOMIC DNA]</scope>
    <source>
        <strain evidence="8">ATCC 35100 / DSM 5205 / JP2</strain>
    </source>
</reference>
<feature type="signal peptide" evidence="5">
    <location>
        <begin position="1"/>
        <end position="25"/>
    </location>
</feature>
<keyword evidence="8" id="KW-1185">Reference proteome</keyword>
<evidence type="ECO:0000256" key="1">
    <source>
        <dbReference type="ARBA" id="ARBA00022617"/>
    </source>
</evidence>
<evidence type="ECO:0000313" key="8">
    <source>
        <dbReference type="Proteomes" id="UP000005317"/>
    </source>
</evidence>
<feature type="chain" id="PRO_5024817165" evidence="5">
    <location>
        <begin position="26"/>
        <end position="159"/>
    </location>
</feature>
<dbReference type="PROSITE" id="PS51007">
    <property type="entry name" value="CYTC"/>
    <property type="match status" value="1"/>
</dbReference>
<evidence type="ECO:0000256" key="2">
    <source>
        <dbReference type="ARBA" id="ARBA00022723"/>
    </source>
</evidence>
<dbReference type="InterPro" id="IPR009056">
    <property type="entry name" value="Cyt_c-like_dom"/>
</dbReference>
<dbReference type="EMBL" id="JH651384">
    <property type="protein sequence ID" value="EIJ36312.1"/>
    <property type="molecule type" value="Genomic_DNA"/>
</dbReference>
<proteinExistence type="predicted"/>
<feature type="domain" description="Cytochrome c" evidence="6">
    <location>
        <begin position="29"/>
        <end position="132"/>
    </location>
</feature>